<gene>
    <name evidence="3" type="ORF">P186_0876</name>
</gene>
<dbReference type="GO" id="GO:0051607">
    <property type="term" value="P:defense response to virus"/>
    <property type="evidence" value="ECO:0007669"/>
    <property type="project" value="UniProtKB-KW"/>
</dbReference>
<dbReference type="BioCyc" id="PSP1104324:GJSN-856-MONOMER"/>
<dbReference type="OrthoDB" id="102565at2157"/>
<dbReference type="AlphaFoldDB" id="G7VB07"/>
<keyword evidence="4" id="KW-1185">Reference proteome</keyword>
<evidence type="ECO:0000313" key="3">
    <source>
        <dbReference type="EMBL" id="AET32317.1"/>
    </source>
</evidence>
<protein>
    <submittedName>
        <fullName evidence="3">CRISPR-associated RAMP protein, Cmr1 family</fullName>
    </submittedName>
</protein>
<name>G7VB07_9CREN</name>
<sequence>MSAVFRLTIATPMSLGWYKPEVLDRWFYIRPPSVKGLWRWWARAFVAGVMYEMGCLAGRSGKDVLLVPTSREAEAVSRVVGTVMGLGYAGEKAAMASKFALDIRVLREPSIDRTKGKVRVREYWADVHRFAYLTRKKPPIEYAVGGDFELEVSGGGPPQALEVLLVALTLEGLGKGGRKGLGSIDVTAVYRFRLARDLKQLVEDVRGWLRRWISPCSGKRPPFPPMPAVAEGVAEIYRVEGLNFSHLHDFFLRSHRARVLKGNYAIPDELRERLLAWVLGLPRKEEKTETGYGIKGDVKRRASTFIVSFHNNHVTGRGGYLTVIRSADWPTALEWTGGGDQQINIDFEKVSEAYDTALSEFREYVEKLGGSMSRLWP</sequence>
<evidence type="ECO:0000313" key="4">
    <source>
        <dbReference type="Proteomes" id="UP000005867"/>
    </source>
</evidence>
<dbReference type="HOGENOM" id="CLU_658254_0_0_2"/>
<dbReference type="GeneID" id="11595135"/>
<dbReference type="EMBL" id="CP003098">
    <property type="protein sequence ID" value="AET32317.1"/>
    <property type="molecule type" value="Genomic_DNA"/>
</dbReference>
<dbReference type="KEGG" id="pyr:P186_0876"/>
<dbReference type="STRING" id="1104324.P186_0876"/>
<dbReference type="InterPro" id="IPR005537">
    <property type="entry name" value="RAMP_III_fam"/>
</dbReference>
<reference evidence="3 4" key="1">
    <citation type="journal article" date="2012" name="J. Bacteriol.">
        <title>Complete genome sequence of strain 1860, a crenarchaeon of the genus pyrobaculum able to grow with various electron acceptors.</title>
        <authorList>
            <person name="Mardanov A.V."/>
            <person name="Gumerov V.M."/>
            <person name="Slobodkina G.B."/>
            <person name="Beletsky A.V."/>
            <person name="Bonch-Osmolovskaya E.A."/>
            <person name="Ravin N.V."/>
            <person name="Skryabin K.G."/>
        </authorList>
    </citation>
    <scope>NUCLEOTIDE SEQUENCE [LARGE SCALE GENOMIC DNA]</scope>
    <source>
        <strain evidence="3 4">1860</strain>
    </source>
</reference>
<evidence type="ECO:0000259" key="2">
    <source>
        <dbReference type="Pfam" id="PF03787"/>
    </source>
</evidence>
<keyword evidence="1" id="KW-0051">Antiviral defense</keyword>
<feature type="domain" description="CRISPR type III-associated protein" evidence="2">
    <location>
        <begin position="11"/>
        <end position="184"/>
    </location>
</feature>
<dbReference type="eggNOG" id="arCOG03891">
    <property type="taxonomic scope" value="Archaea"/>
</dbReference>
<dbReference type="RefSeq" id="WP_014288145.1">
    <property type="nucleotide sequence ID" value="NC_016645.1"/>
</dbReference>
<evidence type="ECO:0000256" key="1">
    <source>
        <dbReference type="ARBA" id="ARBA00023118"/>
    </source>
</evidence>
<proteinExistence type="predicted"/>
<organism evidence="3 4">
    <name type="scientific">Pyrobaculum ferrireducens</name>
    <dbReference type="NCBI Taxonomy" id="1104324"/>
    <lineage>
        <taxon>Archaea</taxon>
        <taxon>Thermoproteota</taxon>
        <taxon>Thermoprotei</taxon>
        <taxon>Thermoproteales</taxon>
        <taxon>Thermoproteaceae</taxon>
        <taxon>Pyrobaculum</taxon>
    </lineage>
</organism>
<dbReference type="Proteomes" id="UP000005867">
    <property type="component" value="Chromosome"/>
</dbReference>
<dbReference type="Pfam" id="PF03787">
    <property type="entry name" value="RAMPs"/>
    <property type="match status" value="1"/>
</dbReference>
<accession>G7VB07</accession>